<feature type="region of interest" description="Disordered" evidence="1">
    <location>
        <begin position="658"/>
        <end position="678"/>
    </location>
</feature>
<dbReference type="Proteomes" id="UP000029964">
    <property type="component" value="Unassembled WGS sequence"/>
</dbReference>
<name>A0A086T8U7_HAPC1</name>
<feature type="compositionally biased region" description="Basic and acidic residues" evidence="1">
    <location>
        <begin position="498"/>
        <end position="528"/>
    </location>
</feature>
<protein>
    <submittedName>
        <fullName evidence="2">Uncharacterized protein</fullName>
    </submittedName>
</protein>
<dbReference type="HOGENOM" id="CLU_013056_0_0_1"/>
<gene>
    <name evidence="2" type="ORF">ACRE_033730</name>
</gene>
<feature type="region of interest" description="Disordered" evidence="1">
    <location>
        <begin position="1"/>
        <end position="137"/>
    </location>
</feature>
<accession>A0A086T8U7</accession>
<comment type="caution">
    <text evidence="2">The sequence shown here is derived from an EMBL/GenBank/DDBJ whole genome shotgun (WGS) entry which is preliminary data.</text>
</comment>
<feature type="compositionally biased region" description="Basic and acidic residues" evidence="1">
    <location>
        <begin position="362"/>
        <end position="372"/>
    </location>
</feature>
<feature type="compositionally biased region" description="Basic and acidic residues" evidence="1">
    <location>
        <begin position="259"/>
        <end position="270"/>
    </location>
</feature>
<evidence type="ECO:0000313" key="3">
    <source>
        <dbReference type="Proteomes" id="UP000029964"/>
    </source>
</evidence>
<feature type="compositionally biased region" description="Basic and acidic residues" evidence="1">
    <location>
        <begin position="1"/>
        <end position="79"/>
    </location>
</feature>
<proteinExistence type="predicted"/>
<organism evidence="2 3">
    <name type="scientific">Hapsidospora chrysogenum (strain ATCC 11550 / CBS 779.69 / DSM 880 / IAM 14645 / JCM 23072 / IMI 49137)</name>
    <name type="common">Acremonium chrysogenum</name>
    <dbReference type="NCBI Taxonomy" id="857340"/>
    <lineage>
        <taxon>Eukaryota</taxon>
        <taxon>Fungi</taxon>
        <taxon>Dikarya</taxon>
        <taxon>Ascomycota</taxon>
        <taxon>Pezizomycotina</taxon>
        <taxon>Sordariomycetes</taxon>
        <taxon>Hypocreomycetidae</taxon>
        <taxon>Hypocreales</taxon>
        <taxon>Bionectriaceae</taxon>
        <taxon>Hapsidospora</taxon>
    </lineage>
</organism>
<feature type="compositionally biased region" description="Basic and acidic residues" evidence="1">
    <location>
        <begin position="471"/>
        <end position="484"/>
    </location>
</feature>
<feature type="compositionally biased region" description="Basic and acidic residues" evidence="1">
    <location>
        <begin position="408"/>
        <end position="417"/>
    </location>
</feature>
<sequence>MSSYEPYERDYSRRYVREERREERDPRFLDVRDYRTHTSRDLVPRDLAPPRREDSELSVEEIRRDFPPPSGREIRRARSAEAPGHYYYDDDDDYYYDDHRRPRDRDYDRRPRRGADSRSNSYYEEERERKTKPKMSKEEKIIAAVAGAALLAGGKEFYDRREAKQEGSDVHRNVLSSVALAGAGALAAYQGAEYYNKWQAKKDQKATYILHRGRDGHINEYYSDDEDDGKEKKSNKNFLEAAIAATGLGAAVKSFTGGGDKDDGRSDTRSRRGSPTRSNSGKSTGANKMQKAAMASLLAGATEAFRVAKEPGGWKGEKTKRILTAAAGAATVDAAQGKESGKLSMAESVIGGLVGNRLINGSKHDIEEDKKTGRSRSRSRARSQSSGGGGTGLAALATAGLGAFGAKKAYDAHQERSRSRRPRSVDSQDESPDRRRRSRSRSVVDRARNSLAKLGIGSGAAAAADDDDDDDRRRNQDDFDDRGSSRRHRRYSDDMYDDDYRSSRGGRDRDGGRDYYDEERSYRGSGRRDRSRRRGGRSDYGSDTDLGDSSEDEKRHRKMKGKQLLTTGLAAVATIHAAHGVYQSVEKRAARQKAVKEGRLSPAEAKKLKTKAMMQDAASVGIAALGVKGAIDEFKQVRNISHECSEFQLAKALRHQKREEKRKLLLEGGSSEARSERS</sequence>
<dbReference type="EMBL" id="JPKY01000027">
    <property type="protein sequence ID" value="KFH45779.1"/>
    <property type="molecule type" value="Genomic_DNA"/>
</dbReference>
<dbReference type="OrthoDB" id="5407645at2759"/>
<feature type="region of interest" description="Disordered" evidence="1">
    <location>
        <begin position="252"/>
        <end position="293"/>
    </location>
</feature>
<feature type="region of interest" description="Disordered" evidence="1">
    <location>
        <begin position="408"/>
        <end position="561"/>
    </location>
</feature>
<evidence type="ECO:0000256" key="1">
    <source>
        <dbReference type="SAM" id="MobiDB-lite"/>
    </source>
</evidence>
<dbReference type="AlphaFoldDB" id="A0A086T8U7"/>
<evidence type="ECO:0000313" key="2">
    <source>
        <dbReference type="EMBL" id="KFH45779.1"/>
    </source>
</evidence>
<feature type="region of interest" description="Disordered" evidence="1">
    <location>
        <begin position="353"/>
        <end position="394"/>
    </location>
</feature>
<feature type="compositionally biased region" description="Basic and acidic residues" evidence="1">
    <location>
        <begin position="96"/>
        <end position="116"/>
    </location>
</feature>
<feature type="compositionally biased region" description="Basic and acidic residues" evidence="1">
    <location>
        <begin position="124"/>
        <end position="137"/>
    </location>
</feature>
<reference evidence="3" key="1">
    <citation type="journal article" date="2014" name="Genome Announc.">
        <title>Genome sequence and annotation of Acremonium chrysogenum, producer of the beta-lactam antibiotic cephalosporin C.</title>
        <authorList>
            <person name="Terfehr D."/>
            <person name="Dahlmann T.A."/>
            <person name="Specht T."/>
            <person name="Zadra I."/>
            <person name="Kuernsteiner H."/>
            <person name="Kueck U."/>
        </authorList>
    </citation>
    <scope>NUCLEOTIDE SEQUENCE [LARGE SCALE GENOMIC DNA]</scope>
    <source>
        <strain evidence="3">ATCC 11550 / CBS 779.69 / DSM 880 / IAM 14645 / JCM 23072 / IMI 49137</strain>
    </source>
</reference>
<keyword evidence="3" id="KW-1185">Reference proteome</keyword>
<dbReference type="STRING" id="857340.A0A086T8U7"/>